<dbReference type="STRING" id="269796.Rru_A0543"/>
<evidence type="ECO:0000256" key="8">
    <source>
        <dbReference type="SAM" id="MobiDB-lite"/>
    </source>
</evidence>
<organism evidence="10 11">
    <name type="scientific">Rhodospirillum rubrum (strain ATCC 11170 / ATH 1.1.1 / DSM 467 / LMG 4362 / NCIMB 8255 / S1)</name>
    <dbReference type="NCBI Taxonomy" id="269796"/>
    <lineage>
        <taxon>Bacteria</taxon>
        <taxon>Pseudomonadati</taxon>
        <taxon>Pseudomonadota</taxon>
        <taxon>Alphaproteobacteria</taxon>
        <taxon>Rhodospirillales</taxon>
        <taxon>Rhodospirillaceae</taxon>
        <taxon>Rhodospirillum</taxon>
    </lineage>
</organism>
<dbReference type="AlphaFoldDB" id="Q2RWZ8"/>
<feature type="domain" description="Flagellar assembly protein FliH/Type III secretion system HrpE" evidence="9">
    <location>
        <begin position="85"/>
        <end position="211"/>
    </location>
</feature>
<dbReference type="KEGG" id="rru:Rru_A0543"/>
<dbReference type="eggNOG" id="COG1317">
    <property type="taxonomic scope" value="Bacteria"/>
</dbReference>
<dbReference type="PANTHER" id="PTHR34982">
    <property type="entry name" value="YOP PROTEINS TRANSLOCATION PROTEIN L"/>
    <property type="match status" value="1"/>
</dbReference>
<evidence type="ECO:0000256" key="4">
    <source>
        <dbReference type="ARBA" id="ARBA00022448"/>
    </source>
</evidence>
<dbReference type="EMBL" id="CP000230">
    <property type="protein sequence ID" value="ABC21347.1"/>
    <property type="molecule type" value="Genomic_DNA"/>
</dbReference>
<keyword evidence="11" id="KW-1185">Reference proteome</keyword>
<feature type="region of interest" description="Disordered" evidence="8">
    <location>
        <begin position="223"/>
        <end position="244"/>
    </location>
</feature>
<evidence type="ECO:0000256" key="7">
    <source>
        <dbReference type="ARBA" id="ARBA00023225"/>
    </source>
</evidence>
<evidence type="ECO:0000256" key="6">
    <source>
        <dbReference type="ARBA" id="ARBA00022927"/>
    </source>
</evidence>
<keyword evidence="4" id="KW-0813">Transport</keyword>
<evidence type="ECO:0000256" key="1">
    <source>
        <dbReference type="ARBA" id="ARBA00003041"/>
    </source>
</evidence>
<evidence type="ECO:0000313" key="11">
    <source>
        <dbReference type="Proteomes" id="UP000001929"/>
    </source>
</evidence>
<accession>Q2RWZ8</accession>
<dbReference type="PANTHER" id="PTHR34982:SF1">
    <property type="entry name" value="FLAGELLAR ASSEMBLY PROTEIN FLIH"/>
    <property type="match status" value="1"/>
</dbReference>
<keyword evidence="6" id="KW-0653">Protein transport</keyword>
<dbReference type="EnsemblBacteria" id="ABC21347">
    <property type="protein sequence ID" value="ABC21347"/>
    <property type="gene ID" value="Rru_A0543"/>
</dbReference>
<evidence type="ECO:0000256" key="2">
    <source>
        <dbReference type="ARBA" id="ARBA00006602"/>
    </source>
</evidence>
<keyword evidence="7" id="KW-1006">Bacterial flagellum protein export</keyword>
<dbReference type="HOGENOM" id="CLU_084179_0_0_5"/>
<evidence type="ECO:0000256" key="3">
    <source>
        <dbReference type="ARBA" id="ARBA00016507"/>
    </source>
</evidence>
<dbReference type="NCBIfam" id="NF004692">
    <property type="entry name" value="PRK06032.1-3"/>
    <property type="match status" value="1"/>
</dbReference>
<dbReference type="GO" id="GO:0005829">
    <property type="term" value="C:cytosol"/>
    <property type="evidence" value="ECO:0007669"/>
    <property type="project" value="TreeGrafter"/>
</dbReference>
<dbReference type="InterPro" id="IPR018035">
    <property type="entry name" value="Flagellar_FliH/T3SS_HrpE"/>
</dbReference>
<evidence type="ECO:0000256" key="5">
    <source>
        <dbReference type="ARBA" id="ARBA00022795"/>
    </source>
</evidence>
<dbReference type="PATRIC" id="fig|269796.9.peg.597"/>
<sequence length="244" mass="25998">MGTIEKFLFDRRFDQIYGLDGEAIPVSSSTLAVEPEPEEPPPPPPPMFTTAQVEAAREEGYIGGHTAALDEAANATERMAALALAEMGRRLGELQHRHDAAIDDIARDAARLILGVCRKVLPATAEDGAVAEVTALVSELLPSVFTEPRLIVRVHPAIADTLRERLDAVAAESGYEGKLTVSADPRVPPTDCKVEWGEGGVERDSARQWAEIEALIDRHLAGAAAPVSDAPEADEPAAPTTTDP</sequence>
<name>Q2RWZ8_RHORT</name>
<dbReference type="Proteomes" id="UP000001929">
    <property type="component" value="Chromosome"/>
</dbReference>
<protein>
    <recommendedName>
        <fullName evidence="3">Flagellar assembly protein FliH</fullName>
    </recommendedName>
</protein>
<dbReference type="GO" id="GO:0044781">
    <property type="term" value="P:bacterial-type flagellum organization"/>
    <property type="evidence" value="ECO:0007669"/>
    <property type="project" value="UniProtKB-KW"/>
</dbReference>
<dbReference type="Pfam" id="PF02108">
    <property type="entry name" value="FliH"/>
    <property type="match status" value="1"/>
</dbReference>
<dbReference type="RefSeq" id="WP_011388301.1">
    <property type="nucleotide sequence ID" value="NC_007643.1"/>
</dbReference>
<dbReference type="PhylomeDB" id="Q2RWZ8"/>
<comment type="function">
    <text evidence="1">Needed for flagellar regrowth and assembly.</text>
</comment>
<evidence type="ECO:0000259" key="9">
    <source>
        <dbReference type="Pfam" id="PF02108"/>
    </source>
</evidence>
<reference evidence="10 11" key="1">
    <citation type="journal article" date="2011" name="Stand. Genomic Sci.">
        <title>Complete genome sequence of Rhodospirillum rubrum type strain (S1).</title>
        <authorList>
            <person name="Munk A.C."/>
            <person name="Copeland A."/>
            <person name="Lucas S."/>
            <person name="Lapidus A."/>
            <person name="Del Rio T.G."/>
            <person name="Barry K."/>
            <person name="Detter J.C."/>
            <person name="Hammon N."/>
            <person name="Israni S."/>
            <person name="Pitluck S."/>
            <person name="Brettin T."/>
            <person name="Bruce D."/>
            <person name="Han C."/>
            <person name="Tapia R."/>
            <person name="Gilna P."/>
            <person name="Schmutz J."/>
            <person name="Larimer F."/>
            <person name="Land M."/>
            <person name="Kyrpides N.C."/>
            <person name="Mavromatis K."/>
            <person name="Richardson P."/>
            <person name="Rohde M."/>
            <person name="Goker M."/>
            <person name="Klenk H.P."/>
            <person name="Zhang Y."/>
            <person name="Roberts G.P."/>
            <person name="Reslewic S."/>
            <person name="Schwartz D.C."/>
        </authorList>
    </citation>
    <scope>NUCLEOTIDE SEQUENCE [LARGE SCALE GENOMIC DNA]</scope>
    <source>
        <strain evidence="11">ATCC 11170 / ATH 1.1.1 / DSM 467 / LMG 4362 / NCIMB 8255 / S1</strain>
    </source>
</reference>
<gene>
    <name evidence="10" type="ordered locus">Rru_A0543</name>
</gene>
<keyword evidence="5" id="KW-1005">Bacterial flagellum biogenesis</keyword>
<comment type="similarity">
    <text evidence="2">Belongs to the FliH family.</text>
</comment>
<dbReference type="InterPro" id="IPR051472">
    <property type="entry name" value="T3SS_Stator/FliH"/>
</dbReference>
<evidence type="ECO:0000313" key="10">
    <source>
        <dbReference type="EMBL" id="ABC21347.1"/>
    </source>
</evidence>
<proteinExistence type="inferred from homology"/>
<dbReference type="GO" id="GO:0015031">
    <property type="term" value="P:protein transport"/>
    <property type="evidence" value="ECO:0007669"/>
    <property type="project" value="UniProtKB-KW"/>
</dbReference>